<comment type="caution">
    <text evidence="1">The sequence shown here is derived from an EMBL/GenBank/DDBJ whole genome shotgun (WGS) entry which is preliminary data.</text>
</comment>
<sequence length="50" mass="5483">MATTVDFCSIATLAEPILVGMDRVFWTGVFFAAKVFVSLKSGVAEFFKFS</sequence>
<reference evidence="1" key="1">
    <citation type="submission" date="2022-08" db="EMBL/GenBank/DDBJ databases">
        <authorList>
            <person name="Zhang D."/>
        </authorList>
    </citation>
    <scope>NUCLEOTIDE SEQUENCE</scope>
    <source>
        <strain evidence="1">XJ19-11</strain>
    </source>
</reference>
<evidence type="ECO:0000313" key="1">
    <source>
        <dbReference type="EMBL" id="MCR9017150.1"/>
    </source>
</evidence>
<dbReference type="RefSeq" id="WP_259263898.1">
    <property type="nucleotide sequence ID" value="NZ_JANAEZ010000004.1"/>
</dbReference>
<keyword evidence="2" id="KW-1185">Reference proteome</keyword>
<evidence type="ECO:0000313" key="2">
    <source>
        <dbReference type="Proteomes" id="UP001142175"/>
    </source>
</evidence>
<dbReference type="Proteomes" id="UP001142175">
    <property type="component" value="Unassembled WGS sequence"/>
</dbReference>
<organism evidence="1 2">
    <name type="scientific">Aquiflexum gelatinilyticum</name>
    <dbReference type="NCBI Taxonomy" id="2961943"/>
    <lineage>
        <taxon>Bacteria</taxon>
        <taxon>Pseudomonadati</taxon>
        <taxon>Bacteroidota</taxon>
        <taxon>Cytophagia</taxon>
        <taxon>Cytophagales</taxon>
        <taxon>Cyclobacteriaceae</taxon>
        <taxon>Aquiflexum</taxon>
    </lineage>
</organism>
<name>A0A9X2T472_9BACT</name>
<protein>
    <submittedName>
        <fullName evidence="1">Uncharacterized protein</fullName>
    </submittedName>
</protein>
<gene>
    <name evidence="1" type="ORF">NU887_19095</name>
</gene>
<proteinExistence type="predicted"/>
<dbReference type="EMBL" id="JANSUY010000024">
    <property type="protein sequence ID" value="MCR9017150.1"/>
    <property type="molecule type" value="Genomic_DNA"/>
</dbReference>
<accession>A0A9X2T472</accession>
<dbReference type="AlphaFoldDB" id="A0A9X2T472"/>